<keyword evidence="2 3" id="KW-0479">Metal-binding</keyword>
<gene>
    <name evidence="4" type="ORF">DFO73_10577</name>
</gene>
<feature type="binding site" evidence="3">
    <location>
        <position position="123"/>
    </location>
    <ligand>
        <name>a divalent metal cation</name>
        <dbReference type="ChEBI" id="CHEBI:60240"/>
    </ligand>
</feature>
<sequence>MLTLFRYNWQVRDEWFEWCRKLSLEELTSERTGGMGSILRTLFHIVDVEYSWICAVQGKEVKDPVFSDYQTLEKIKALSDEYRNELEKFFQEEWPVLDYKKVTPWWMEGEFYKEEVLHHVLVHEIHHIGQLSVWARELNLEPVSANLLGRELY</sequence>
<feature type="binding site" evidence="3">
    <location>
        <position position="127"/>
    </location>
    <ligand>
        <name>a divalent metal cation</name>
        <dbReference type="ChEBI" id="CHEBI:60240"/>
    </ligand>
</feature>
<feature type="binding site" evidence="3">
    <location>
        <position position="44"/>
    </location>
    <ligand>
        <name>a divalent metal cation</name>
        <dbReference type="ChEBI" id="CHEBI:60240"/>
    </ligand>
</feature>
<organism evidence="4 5">
    <name type="scientific">Cytobacillus oceanisediminis</name>
    <dbReference type="NCBI Taxonomy" id="665099"/>
    <lineage>
        <taxon>Bacteria</taxon>
        <taxon>Bacillati</taxon>
        <taxon>Bacillota</taxon>
        <taxon>Bacilli</taxon>
        <taxon>Bacillales</taxon>
        <taxon>Bacillaceae</taxon>
        <taxon>Cytobacillus</taxon>
    </lineage>
</organism>
<comment type="similarity">
    <text evidence="1">Belongs to the DinB family.</text>
</comment>
<evidence type="ECO:0000313" key="5">
    <source>
        <dbReference type="Proteomes" id="UP000247150"/>
    </source>
</evidence>
<dbReference type="PANTHER" id="PTHR37302:SF3">
    <property type="entry name" value="DAMAGE-INDUCIBLE PROTEIN DINB"/>
    <property type="match status" value="1"/>
</dbReference>
<dbReference type="GO" id="GO:0046872">
    <property type="term" value="F:metal ion binding"/>
    <property type="evidence" value="ECO:0007669"/>
    <property type="project" value="UniProtKB-KW"/>
</dbReference>
<evidence type="ECO:0000313" key="4">
    <source>
        <dbReference type="EMBL" id="PWW28841.1"/>
    </source>
</evidence>
<evidence type="ECO:0000256" key="2">
    <source>
        <dbReference type="ARBA" id="ARBA00022723"/>
    </source>
</evidence>
<dbReference type="AlphaFoldDB" id="A0A2V2ZZH6"/>
<dbReference type="InterPro" id="IPR007837">
    <property type="entry name" value="DinB"/>
</dbReference>
<dbReference type="SUPFAM" id="SSF109854">
    <property type="entry name" value="DinB/YfiT-like putative metalloenzymes"/>
    <property type="match status" value="1"/>
</dbReference>
<dbReference type="EMBL" id="QGTW01000005">
    <property type="protein sequence ID" value="PWW28841.1"/>
    <property type="molecule type" value="Genomic_DNA"/>
</dbReference>
<dbReference type="Pfam" id="PF05163">
    <property type="entry name" value="DinB"/>
    <property type="match status" value="1"/>
</dbReference>
<proteinExistence type="inferred from homology"/>
<protein>
    <submittedName>
        <fullName evidence="4">DNA phosphorothioation-dependent restriction protein DptG</fullName>
    </submittedName>
</protein>
<evidence type="ECO:0000256" key="1">
    <source>
        <dbReference type="ARBA" id="ARBA00008635"/>
    </source>
</evidence>
<name>A0A2V2ZZH6_9BACI</name>
<dbReference type="OrthoDB" id="25666at2"/>
<dbReference type="InterPro" id="IPR034660">
    <property type="entry name" value="DinB/YfiT-like"/>
</dbReference>
<reference evidence="4 5" key="1">
    <citation type="submission" date="2018-05" db="EMBL/GenBank/DDBJ databases">
        <title>Freshwater and sediment microbial communities from various areas in North America, analyzing microbe dynamics in response to fracking.</title>
        <authorList>
            <person name="Lamendella R."/>
        </authorList>
    </citation>
    <scope>NUCLEOTIDE SEQUENCE [LARGE SCALE GENOMIC DNA]</scope>
    <source>
        <strain evidence="4 5">15_TX</strain>
    </source>
</reference>
<comment type="caution">
    <text evidence="4">The sequence shown here is derived from an EMBL/GenBank/DDBJ whole genome shotgun (WGS) entry which is preliminary data.</text>
</comment>
<dbReference type="Proteomes" id="UP000247150">
    <property type="component" value="Unassembled WGS sequence"/>
</dbReference>
<dbReference type="RefSeq" id="WP_110064886.1">
    <property type="nucleotide sequence ID" value="NZ_QGTW01000005.1"/>
</dbReference>
<dbReference type="PANTHER" id="PTHR37302">
    <property type="entry name" value="SLR1116 PROTEIN"/>
    <property type="match status" value="1"/>
</dbReference>
<accession>A0A2V2ZZH6</accession>
<dbReference type="Gene3D" id="1.20.120.450">
    <property type="entry name" value="dinb family like domain"/>
    <property type="match status" value="1"/>
</dbReference>
<evidence type="ECO:0000256" key="3">
    <source>
        <dbReference type="PIRSR" id="PIRSR607837-1"/>
    </source>
</evidence>